<dbReference type="PANTHER" id="PTHR14454:SF11">
    <property type="entry name" value="SERRANO, ISOFORM F"/>
    <property type="match status" value="1"/>
</dbReference>
<protein>
    <recommendedName>
        <fullName evidence="1">SAM domain-containing protein</fullName>
    </recommendedName>
</protein>
<proteinExistence type="predicted"/>
<accession>A0A9D4BXY5</accession>
<feature type="domain" description="SAM" evidence="1">
    <location>
        <begin position="190"/>
        <end position="236"/>
    </location>
</feature>
<dbReference type="PANTHER" id="PTHR14454">
    <property type="entry name" value="GRB2-ASSOCIATED AND REGULATOR OF MAPK PROTEIN FAMILY MEMBER"/>
    <property type="match status" value="1"/>
</dbReference>
<dbReference type="PROSITE" id="PS50105">
    <property type="entry name" value="SAM_DOMAIN"/>
    <property type="match status" value="1"/>
</dbReference>
<dbReference type="AlphaFoldDB" id="A0A9D4BXY5"/>
<evidence type="ECO:0000259" key="1">
    <source>
        <dbReference type="PROSITE" id="PS50105"/>
    </source>
</evidence>
<dbReference type="InterPro" id="IPR001660">
    <property type="entry name" value="SAM"/>
</dbReference>
<dbReference type="Gene3D" id="1.10.150.50">
    <property type="entry name" value="Transcription Factor, Ets-1"/>
    <property type="match status" value="1"/>
</dbReference>
<organism evidence="2 3">
    <name type="scientific">Dreissena polymorpha</name>
    <name type="common">Zebra mussel</name>
    <name type="synonym">Mytilus polymorpha</name>
    <dbReference type="NCBI Taxonomy" id="45954"/>
    <lineage>
        <taxon>Eukaryota</taxon>
        <taxon>Metazoa</taxon>
        <taxon>Spiralia</taxon>
        <taxon>Lophotrochozoa</taxon>
        <taxon>Mollusca</taxon>
        <taxon>Bivalvia</taxon>
        <taxon>Autobranchia</taxon>
        <taxon>Heteroconchia</taxon>
        <taxon>Euheterodonta</taxon>
        <taxon>Imparidentia</taxon>
        <taxon>Neoheterodontei</taxon>
        <taxon>Myida</taxon>
        <taxon>Dreissenoidea</taxon>
        <taxon>Dreissenidae</taxon>
        <taxon>Dreissena</taxon>
    </lineage>
</organism>
<reference evidence="2" key="2">
    <citation type="submission" date="2020-11" db="EMBL/GenBank/DDBJ databases">
        <authorList>
            <person name="McCartney M.A."/>
            <person name="Auch B."/>
            <person name="Kono T."/>
            <person name="Mallez S."/>
            <person name="Becker A."/>
            <person name="Gohl D.M."/>
            <person name="Silverstein K.A.T."/>
            <person name="Koren S."/>
            <person name="Bechman K.B."/>
            <person name="Herman A."/>
            <person name="Abrahante J.E."/>
            <person name="Garbe J."/>
        </authorList>
    </citation>
    <scope>NUCLEOTIDE SEQUENCE</scope>
    <source>
        <strain evidence="2">Duluth1</strain>
        <tissue evidence="2">Whole animal</tissue>
    </source>
</reference>
<dbReference type="SUPFAM" id="SSF47769">
    <property type="entry name" value="SAM/Pointed domain"/>
    <property type="match status" value="1"/>
</dbReference>
<evidence type="ECO:0000313" key="3">
    <source>
        <dbReference type="Proteomes" id="UP000828390"/>
    </source>
</evidence>
<sequence>MDASTKCDIIIKSQLITHRGIVDAMFPKSESVPAISMGGHYISTNHIPKLQLLQAFDEMYLLGNFIVDGVMVPEVVNVPLYLSQLRICRLTGLKDTPPQKWQGYLEELARFSSYLKYDQGYGNQGIAQYDPSAVHSEAVYSYVQPSGYWNFASFIKHLSQDTNERPRSSIHSIRQEHLSTVNDSRDVLKLSINDVCRYLKLLRLEQSEPAFRENMIDGHLLVELSKDNFEREFGMSALQALRIFKFAKDGHVPK</sequence>
<dbReference type="EMBL" id="JAIWYP010000014">
    <property type="protein sequence ID" value="KAH3713046.1"/>
    <property type="molecule type" value="Genomic_DNA"/>
</dbReference>
<dbReference type="SMART" id="SM00454">
    <property type="entry name" value="SAM"/>
    <property type="match status" value="1"/>
</dbReference>
<dbReference type="Proteomes" id="UP000828390">
    <property type="component" value="Unassembled WGS sequence"/>
</dbReference>
<evidence type="ECO:0000313" key="2">
    <source>
        <dbReference type="EMBL" id="KAH3713046.1"/>
    </source>
</evidence>
<dbReference type="InterPro" id="IPR013761">
    <property type="entry name" value="SAM/pointed_sf"/>
</dbReference>
<gene>
    <name evidence="2" type="ORF">DPMN_072810</name>
</gene>
<name>A0A9D4BXY5_DREPO</name>
<reference evidence="2" key="1">
    <citation type="journal article" date="2019" name="bioRxiv">
        <title>The Genome of the Zebra Mussel, Dreissena polymorpha: A Resource for Invasive Species Research.</title>
        <authorList>
            <person name="McCartney M.A."/>
            <person name="Auch B."/>
            <person name="Kono T."/>
            <person name="Mallez S."/>
            <person name="Zhang Y."/>
            <person name="Obille A."/>
            <person name="Becker A."/>
            <person name="Abrahante J.E."/>
            <person name="Garbe J."/>
            <person name="Badalamenti J.P."/>
            <person name="Herman A."/>
            <person name="Mangelson H."/>
            <person name="Liachko I."/>
            <person name="Sullivan S."/>
            <person name="Sone E.D."/>
            <person name="Koren S."/>
            <person name="Silverstein K.A.T."/>
            <person name="Beckman K.B."/>
            <person name="Gohl D.M."/>
        </authorList>
    </citation>
    <scope>NUCLEOTIDE SEQUENCE</scope>
    <source>
        <strain evidence="2">Duluth1</strain>
        <tissue evidence="2">Whole animal</tissue>
    </source>
</reference>
<dbReference type="Pfam" id="PF00536">
    <property type="entry name" value="SAM_1"/>
    <property type="match status" value="1"/>
</dbReference>
<comment type="caution">
    <text evidence="2">The sequence shown here is derived from an EMBL/GenBank/DDBJ whole genome shotgun (WGS) entry which is preliminary data.</text>
</comment>
<keyword evidence="3" id="KW-1185">Reference proteome</keyword>
<dbReference type="InterPro" id="IPR052281">
    <property type="entry name" value="GAREM"/>
</dbReference>